<sequence>MHLIFYSRTGWEGWELGRQPLIPEGMPVLIDEDLAFEDGGVLRPTVAANRWLRELPLNGARSHRTWKNYAQALRCWLEFLARIGVDPLGERQPLREALSAFSEYRFAGPLEARWDEGTWDQNINTVARFYAWAEDEGLCPAVPFTYQMVRRYTEAGVQLARRNTATVRRAKPHVTVKYLESDFLELFVRALAGLRPDGEPDSFRGRHLGRNAAMGSLVASSGLRAQEFTHLLTYELPALPARSSTVPVRFPLSAQITKGRKARQTWASYDVLADVHQYIELDRAMLAEGRRYRPDPRLGEPMMITAPDWEGGKVNGRRVSWRKLTLNERLRLVTPEGTPAIIAVQSDGTPFTDWATVFRRTSERIRRDFEPRFPTVGPHVLRHTFAMATLERLVKGHYQRAAALVADAGEDAALSLYLTKADPLMVLRDLLGHSSVTTTEIYIQRLDVQRIYRELYDEAGKHSGQFAAEADAEFNDEEGAAW</sequence>
<dbReference type="InterPro" id="IPR013762">
    <property type="entry name" value="Integrase-like_cat_sf"/>
</dbReference>
<feature type="domain" description="Integrase SAM-like N-terminal" evidence="3">
    <location>
        <begin position="49"/>
        <end position="137"/>
    </location>
</feature>
<dbReference type="SUPFAM" id="SSF56349">
    <property type="entry name" value="DNA breaking-rejoining enzymes"/>
    <property type="match status" value="1"/>
</dbReference>
<dbReference type="InterPro" id="IPR011010">
    <property type="entry name" value="DNA_brk_join_enz"/>
</dbReference>
<proteinExistence type="predicted"/>
<keyword evidence="5" id="KW-1185">Reference proteome</keyword>
<keyword evidence="1" id="KW-0238">DNA-binding</keyword>
<reference evidence="4 5" key="1">
    <citation type="submission" date="2023-04" db="EMBL/GenBank/DDBJ databases">
        <title>Streptomyces chengmaiensis sp. nov. isolated from the stem of mangrove plant in Hainan.</title>
        <authorList>
            <person name="Huang X."/>
            <person name="Zhou S."/>
            <person name="Chu X."/>
            <person name="Xie Y."/>
            <person name="Lin Y."/>
        </authorList>
    </citation>
    <scope>NUCLEOTIDE SEQUENCE [LARGE SCALE GENOMIC DNA]</scope>
    <source>
        <strain evidence="4 5">HNM0663</strain>
    </source>
</reference>
<organism evidence="4 5">
    <name type="scientific">Streptomyces chengmaiensis</name>
    <dbReference type="NCBI Taxonomy" id="3040919"/>
    <lineage>
        <taxon>Bacteria</taxon>
        <taxon>Bacillati</taxon>
        <taxon>Actinomycetota</taxon>
        <taxon>Actinomycetes</taxon>
        <taxon>Kitasatosporales</taxon>
        <taxon>Streptomycetaceae</taxon>
        <taxon>Streptomyces</taxon>
    </lineage>
</organism>
<dbReference type="Proteomes" id="UP001223144">
    <property type="component" value="Unassembled WGS sequence"/>
</dbReference>
<evidence type="ECO:0000259" key="3">
    <source>
        <dbReference type="Pfam" id="PF02899"/>
    </source>
</evidence>
<dbReference type="InterPro" id="IPR004107">
    <property type="entry name" value="Integrase_SAM-like_N"/>
</dbReference>
<dbReference type="CDD" id="cd00397">
    <property type="entry name" value="DNA_BRE_C"/>
    <property type="match status" value="1"/>
</dbReference>
<dbReference type="InterPro" id="IPR010998">
    <property type="entry name" value="Integrase_recombinase_N"/>
</dbReference>
<gene>
    <name evidence="4" type="ORF">QCN29_02460</name>
</gene>
<evidence type="ECO:0000313" key="4">
    <source>
        <dbReference type="EMBL" id="MDH2387667.1"/>
    </source>
</evidence>
<protein>
    <submittedName>
        <fullName evidence="4">Site-specific integrase</fullName>
    </submittedName>
</protein>
<dbReference type="EMBL" id="JARWBG010000002">
    <property type="protein sequence ID" value="MDH2387667.1"/>
    <property type="molecule type" value="Genomic_DNA"/>
</dbReference>
<comment type="caution">
    <text evidence="4">The sequence shown here is derived from an EMBL/GenBank/DDBJ whole genome shotgun (WGS) entry which is preliminary data.</text>
</comment>
<dbReference type="Pfam" id="PF02899">
    <property type="entry name" value="Phage_int_SAM_1"/>
    <property type="match status" value="1"/>
</dbReference>
<dbReference type="Gene3D" id="1.10.443.10">
    <property type="entry name" value="Intergrase catalytic core"/>
    <property type="match status" value="1"/>
</dbReference>
<evidence type="ECO:0000256" key="2">
    <source>
        <dbReference type="ARBA" id="ARBA00023172"/>
    </source>
</evidence>
<evidence type="ECO:0000313" key="5">
    <source>
        <dbReference type="Proteomes" id="UP001223144"/>
    </source>
</evidence>
<accession>A0ABT6HFX0</accession>
<dbReference type="PANTHER" id="PTHR30349:SF64">
    <property type="entry name" value="PROPHAGE INTEGRASE INTD-RELATED"/>
    <property type="match status" value="1"/>
</dbReference>
<name>A0ABT6HFX0_9ACTN</name>
<dbReference type="Gene3D" id="1.10.150.130">
    <property type="match status" value="1"/>
</dbReference>
<evidence type="ECO:0000256" key="1">
    <source>
        <dbReference type="ARBA" id="ARBA00023125"/>
    </source>
</evidence>
<dbReference type="InterPro" id="IPR050090">
    <property type="entry name" value="Tyrosine_recombinase_XerCD"/>
</dbReference>
<dbReference type="PANTHER" id="PTHR30349">
    <property type="entry name" value="PHAGE INTEGRASE-RELATED"/>
    <property type="match status" value="1"/>
</dbReference>
<dbReference type="RefSeq" id="WP_279925911.1">
    <property type="nucleotide sequence ID" value="NZ_JARWBG010000002.1"/>
</dbReference>
<keyword evidence="2" id="KW-0233">DNA recombination</keyword>